<evidence type="ECO:0000256" key="2">
    <source>
        <dbReference type="ARBA" id="ARBA00009792"/>
    </source>
</evidence>
<evidence type="ECO:0000256" key="1">
    <source>
        <dbReference type="ARBA" id="ARBA00000365"/>
    </source>
</evidence>
<dbReference type="AlphaFoldDB" id="A0A7M5VHG0"/>
<dbReference type="Gene3D" id="1.20.1270.50">
    <property type="entry name" value="Glycoside hydrolase family 38, central domain"/>
    <property type="match status" value="2"/>
</dbReference>
<dbReference type="Gene3D" id="2.60.40.1360">
    <property type="match status" value="1"/>
</dbReference>
<dbReference type="GO" id="GO:0046872">
    <property type="term" value="F:metal ion binding"/>
    <property type="evidence" value="ECO:0007669"/>
    <property type="project" value="UniProtKB-KW"/>
</dbReference>
<organism evidence="14 15">
    <name type="scientific">Clytia hemisphaerica</name>
    <dbReference type="NCBI Taxonomy" id="252671"/>
    <lineage>
        <taxon>Eukaryota</taxon>
        <taxon>Metazoa</taxon>
        <taxon>Cnidaria</taxon>
        <taxon>Hydrozoa</taxon>
        <taxon>Hydroidolina</taxon>
        <taxon>Leptothecata</taxon>
        <taxon>Obeliida</taxon>
        <taxon>Clytiidae</taxon>
        <taxon>Clytia</taxon>
    </lineage>
</organism>
<dbReference type="GeneID" id="136806960"/>
<evidence type="ECO:0000256" key="5">
    <source>
        <dbReference type="ARBA" id="ARBA00022729"/>
    </source>
</evidence>
<keyword evidence="15" id="KW-1185">Reference proteome</keyword>
<dbReference type="InterPro" id="IPR013780">
    <property type="entry name" value="Glyco_hydro_b"/>
</dbReference>
<dbReference type="OrthoDB" id="2016903at2759"/>
<dbReference type="InterPro" id="IPR037094">
    <property type="entry name" value="Glyco_hydro_38_cen_sf"/>
</dbReference>
<comment type="catalytic activity">
    <reaction evidence="1">
        <text>Hydrolysis of terminal, non-reducing alpha-D-mannose residues in alpha-D-mannosides.</text>
        <dbReference type="EC" id="3.2.1.24"/>
    </reaction>
</comment>
<dbReference type="InterPro" id="IPR015341">
    <property type="entry name" value="Glyco_hydro_38_cen"/>
</dbReference>
<evidence type="ECO:0000259" key="13">
    <source>
        <dbReference type="SMART" id="SM00872"/>
    </source>
</evidence>
<dbReference type="InterPro" id="IPR048534">
    <property type="entry name" value="Man2a1-like_dom"/>
</dbReference>
<dbReference type="SUPFAM" id="SSF88688">
    <property type="entry name" value="Families 57/38 glycoside transferase middle domain"/>
    <property type="match status" value="1"/>
</dbReference>
<dbReference type="EnsemblMetazoa" id="CLYHEMT012581.1">
    <property type="protein sequence ID" value="CLYHEMP012581.1"/>
    <property type="gene ID" value="CLYHEMG012581"/>
</dbReference>
<accession>A0A7M5VHG0</accession>
<evidence type="ECO:0000313" key="15">
    <source>
        <dbReference type="Proteomes" id="UP000594262"/>
    </source>
</evidence>
<dbReference type="SUPFAM" id="SSF88713">
    <property type="entry name" value="Glycoside hydrolase/deacetylase"/>
    <property type="match status" value="1"/>
</dbReference>
<dbReference type="InterPro" id="IPR050843">
    <property type="entry name" value="Glycosyl_Hydrlase_38"/>
</dbReference>
<evidence type="ECO:0000256" key="7">
    <source>
        <dbReference type="ARBA" id="ARBA00022833"/>
    </source>
</evidence>
<keyword evidence="10 11" id="KW-0326">Glycosidase</keyword>
<evidence type="ECO:0000256" key="3">
    <source>
        <dbReference type="ARBA" id="ARBA00012752"/>
    </source>
</evidence>
<dbReference type="PANTHER" id="PTHR11607">
    <property type="entry name" value="ALPHA-MANNOSIDASE"/>
    <property type="match status" value="1"/>
</dbReference>
<feature type="compositionally biased region" description="Basic and acidic residues" evidence="12">
    <location>
        <begin position="940"/>
        <end position="954"/>
    </location>
</feature>
<sequence length="1010" mass="116618">MASGMRLLVFSKFFLIFMFQRSILSFDCNDKTKKLQIHIVPHTHDDVGWLKTVDQYFYGAERLIQAGSVQYILDTTIDELHKNPNRTFIYVEIAFFKRWWDQQSDEKKDIVKKLVNNKQLEFISGGWSMNDEGATHYNGIIDQMTLGLLFIEKHFGVEARPTVAWQIDPFGHSAEQASLFSLMSFDGLFFGRLDEADKKKRKREQRMEMIWRGSRNYEKESQIFTGVLYNGYNPPPGFCYDEFCADPPIQDDDRLYDVNIKERVDAFVEVTCEQAEHYKTENIILTMGSDFQYENALRWFINLDKLIKYVNEDGRVHAFYSTPSRYLKALNDSKKTWEVKKDDFFPYAHCDHCYWTGYFTSRPTLKGYIRESNNVLQACKQIESLEEPNGNRATSERLKRAVAVNQHHDAVTGTEKQPVAYDYAKRLHEGREDCKKLMSSHIKEKITDGSKEPNQFNFTYCDYLNVSICHITEKENSIVMNVYNPTARGIVTYARVPVKSKEYIVFNANGDNVTSQLSHVSAQTTTVRHGSHGSAVYELTFEAEAPALGYSTYFIEKLGEVDFKGRAVYTQEQELKGDGTTIENEALKLEFSEQTGHLVHMSRKDEEIEMDVEQQFFWYNASVGNEESIQTSGAYIFRPNKSQPLDVCELNKAAIYITKGPVYEEIRQVFGPYVSQVVRLYKSADYAEFEHTVGPIPVADGWGKEIITRFDTNIESSGKFYTDANGREMKERIRDHRDTWKLNVTEPIAGNYYPVNSRIFIKDDNAQLTIMSDRSQGGSSIYDGSIEIMVHRRLLRDDFLGVGEALNEPGLDGQGLISRGKHRVLLSKPSTGARLHRDNGMLMMLAPMFSFSKNPYHMKKWKQSFTPTYSALKTPLPDNVHLLTMERIDHERIILRFENFFEKSERDEVAEINLDDLFKSFKITSVVEMNLSANQEISKKQMMDWQTEEPKESQSKVNPPQPPGASNTIRLKPMEIRTFIIKTHPEIESNTKRDDIPSQRYVDANGYVVF</sequence>
<comment type="similarity">
    <text evidence="2 11">Belongs to the glycosyl hydrolase 38 family.</text>
</comment>
<evidence type="ECO:0000256" key="8">
    <source>
        <dbReference type="ARBA" id="ARBA00023157"/>
    </source>
</evidence>
<dbReference type="EC" id="3.2.1.-" evidence="11"/>
<feature type="chain" id="PRO_5029935083" description="Alpha-mannosidase" evidence="11">
    <location>
        <begin position="26"/>
        <end position="1010"/>
    </location>
</feature>
<dbReference type="Pfam" id="PF09261">
    <property type="entry name" value="Alpha-mann_mid"/>
    <property type="match status" value="1"/>
</dbReference>
<evidence type="ECO:0000256" key="4">
    <source>
        <dbReference type="ARBA" id="ARBA00022723"/>
    </source>
</evidence>
<dbReference type="FunFam" id="1.20.1270.50:FF:000003">
    <property type="entry name" value="Alpha-mannosidase"/>
    <property type="match status" value="1"/>
</dbReference>
<feature type="signal peptide" evidence="11">
    <location>
        <begin position="1"/>
        <end position="25"/>
    </location>
</feature>
<evidence type="ECO:0000256" key="9">
    <source>
        <dbReference type="ARBA" id="ARBA00023180"/>
    </source>
</evidence>
<dbReference type="InterPro" id="IPR028995">
    <property type="entry name" value="Glyco_hydro_57/38_cen_sf"/>
</dbReference>
<dbReference type="Pfam" id="PF17677">
    <property type="entry name" value="Glyco_hydro38C2"/>
    <property type="match status" value="1"/>
</dbReference>
<keyword evidence="8" id="KW-1015">Disulfide bond</keyword>
<dbReference type="InterPro" id="IPR041147">
    <property type="entry name" value="GH38_C"/>
</dbReference>
<dbReference type="SMART" id="SM00872">
    <property type="entry name" value="Alpha-mann_mid"/>
    <property type="match status" value="1"/>
</dbReference>
<dbReference type="InterPro" id="IPR027291">
    <property type="entry name" value="Glyco_hydro_38_N_sf"/>
</dbReference>
<keyword evidence="7 11" id="KW-0862">Zinc</keyword>
<evidence type="ECO:0000256" key="10">
    <source>
        <dbReference type="ARBA" id="ARBA00023295"/>
    </source>
</evidence>
<keyword evidence="6 11" id="KW-0378">Hydrolase</keyword>
<evidence type="ECO:0000313" key="14">
    <source>
        <dbReference type="EnsemblMetazoa" id="CLYHEMP012581.1"/>
    </source>
</evidence>
<dbReference type="FunFam" id="2.70.98.30:FF:000003">
    <property type="entry name" value="Alpha-mannosidase"/>
    <property type="match status" value="1"/>
</dbReference>
<reference evidence="14" key="1">
    <citation type="submission" date="2021-01" db="UniProtKB">
        <authorList>
            <consortium name="EnsemblMetazoa"/>
        </authorList>
    </citation>
    <scope>IDENTIFICATION</scope>
</reference>
<dbReference type="InterPro" id="IPR011013">
    <property type="entry name" value="Gal_mutarotase_sf_dom"/>
</dbReference>
<dbReference type="Gene3D" id="2.60.40.1180">
    <property type="entry name" value="Golgi alpha-mannosidase II"/>
    <property type="match status" value="1"/>
</dbReference>
<dbReference type="InterPro" id="IPR011330">
    <property type="entry name" value="Glyco_hydro/deAcase_b/a-brl"/>
</dbReference>
<dbReference type="FunFam" id="3.20.110.10:FF:000001">
    <property type="entry name" value="Alpha-mannosidase"/>
    <property type="match status" value="1"/>
</dbReference>
<dbReference type="RefSeq" id="XP_066919638.1">
    <property type="nucleotide sequence ID" value="XM_067063537.1"/>
</dbReference>
<name>A0A7M5VHG0_9CNID</name>
<dbReference type="InterPro" id="IPR011682">
    <property type="entry name" value="Glyco_hydro_38_C"/>
</dbReference>
<dbReference type="PANTHER" id="PTHR11607:SF3">
    <property type="entry name" value="LYSOSOMAL ALPHA-MANNOSIDASE"/>
    <property type="match status" value="1"/>
</dbReference>
<evidence type="ECO:0000256" key="11">
    <source>
        <dbReference type="RuleBase" id="RU361199"/>
    </source>
</evidence>
<dbReference type="Pfam" id="PF01074">
    <property type="entry name" value="Glyco_hydro_38N"/>
    <property type="match status" value="1"/>
</dbReference>
<dbReference type="GO" id="GO:0004559">
    <property type="term" value="F:alpha-mannosidase activity"/>
    <property type="evidence" value="ECO:0007669"/>
    <property type="project" value="UniProtKB-EC"/>
</dbReference>
<dbReference type="InterPro" id="IPR000602">
    <property type="entry name" value="Glyco_hydro_38_N"/>
</dbReference>
<dbReference type="Gene3D" id="3.20.110.10">
    <property type="entry name" value="Glycoside hydrolase 38, N terminal domain"/>
    <property type="match status" value="1"/>
</dbReference>
<dbReference type="GO" id="GO:0005764">
    <property type="term" value="C:lysosome"/>
    <property type="evidence" value="ECO:0007669"/>
    <property type="project" value="TreeGrafter"/>
</dbReference>
<proteinExistence type="inferred from homology"/>
<dbReference type="Pfam" id="PF07748">
    <property type="entry name" value="Glyco_hydro_38C"/>
    <property type="match status" value="1"/>
</dbReference>
<dbReference type="Pfam" id="PF21260">
    <property type="entry name" value="Laman-like_dom"/>
    <property type="match status" value="1"/>
</dbReference>
<feature type="region of interest" description="Disordered" evidence="12">
    <location>
        <begin position="940"/>
        <end position="969"/>
    </location>
</feature>
<dbReference type="Gene3D" id="2.70.98.30">
    <property type="entry name" value="Golgi alpha-mannosidase II, domain 4"/>
    <property type="match status" value="1"/>
</dbReference>
<protein>
    <recommendedName>
        <fullName evidence="3 11">Alpha-mannosidase</fullName>
        <ecNumber evidence="11">3.2.1.-</ecNumber>
    </recommendedName>
</protein>
<comment type="cofactor">
    <cofactor evidence="11">
        <name>Zn(2+)</name>
        <dbReference type="ChEBI" id="CHEBI:29105"/>
    </cofactor>
    <text evidence="11">Binds 1 zinc ion per subunit.</text>
</comment>
<dbReference type="GO" id="GO:0030246">
    <property type="term" value="F:carbohydrate binding"/>
    <property type="evidence" value="ECO:0007669"/>
    <property type="project" value="InterPro"/>
</dbReference>
<keyword evidence="4 11" id="KW-0479">Metal-binding</keyword>
<keyword evidence="9" id="KW-0325">Glycoprotein</keyword>
<dbReference type="SUPFAM" id="SSF74650">
    <property type="entry name" value="Galactose mutarotase-like"/>
    <property type="match status" value="1"/>
</dbReference>
<feature type="domain" description="Glycoside hydrolase family 38 central" evidence="13">
    <location>
        <begin position="353"/>
        <end position="427"/>
    </location>
</feature>
<dbReference type="CDD" id="cd10810">
    <property type="entry name" value="GH38N_AMII_LAM_like"/>
    <property type="match status" value="1"/>
</dbReference>
<dbReference type="FunFam" id="1.20.1270.50:FF:000002">
    <property type="entry name" value="Alpha-mannosidase"/>
    <property type="match status" value="1"/>
</dbReference>
<evidence type="ECO:0000256" key="6">
    <source>
        <dbReference type="ARBA" id="ARBA00022801"/>
    </source>
</evidence>
<dbReference type="Proteomes" id="UP000594262">
    <property type="component" value="Unplaced"/>
</dbReference>
<evidence type="ECO:0000256" key="12">
    <source>
        <dbReference type="SAM" id="MobiDB-lite"/>
    </source>
</evidence>
<keyword evidence="5 11" id="KW-0732">Signal</keyword>
<dbReference type="GO" id="GO:0006013">
    <property type="term" value="P:mannose metabolic process"/>
    <property type="evidence" value="ECO:0007669"/>
    <property type="project" value="InterPro"/>
</dbReference>